<organism evidence="4 5">
    <name type="scientific">Allosaccharopolyspora coralli</name>
    <dbReference type="NCBI Taxonomy" id="2665642"/>
    <lineage>
        <taxon>Bacteria</taxon>
        <taxon>Bacillati</taxon>
        <taxon>Actinomycetota</taxon>
        <taxon>Actinomycetes</taxon>
        <taxon>Pseudonocardiales</taxon>
        <taxon>Pseudonocardiaceae</taxon>
        <taxon>Allosaccharopolyspora</taxon>
    </lineage>
</organism>
<dbReference type="PROSITE" id="PS50977">
    <property type="entry name" value="HTH_TETR_2"/>
    <property type="match status" value="1"/>
</dbReference>
<evidence type="ECO:0000313" key="5">
    <source>
        <dbReference type="Proteomes" id="UP000371041"/>
    </source>
</evidence>
<evidence type="ECO:0000259" key="3">
    <source>
        <dbReference type="PROSITE" id="PS50977"/>
    </source>
</evidence>
<dbReference type="EMBL" id="CP045929">
    <property type="protein sequence ID" value="QGK70496.1"/>
    <property type="molecule type" value="Genomic_DNA"/>
</dbReference>
<gene>
    <name evidence="4" type="ORF">GIY23_14055</name>
</gene>
<dbReference type="InterPro" id="IPR050109">
    <property type="entry name" value="HTH-type_TetR-like_transc_reg"/>
</dbReference>
<feature type="DNA-binding region" description="H-T-H motif" evidence="2">
    <location>
        <begin position="41"/>
        <end position="60"/>
    </location>
</feature>
<dbReference type="Pfam" id="PF00440">
    <property type="entry name" value="TetR_N"/>
    <property type="match status" value="1"/>
</dbReference>
<dbReference type="SUPFAM" id="SSF46689">
    <property type="entry name" value="Homeodomain-like"/>
    <property type="match status" value="1"/>
</dbReference>
<reference evidence="5" key="1">
    <citation type="submission" date="2019-11" db="EMBL/GenBank/DDBJ databases">
        <title>The complete genome sequence of Saccharopolyspora sp. E2A.</title>
        <authorList>
            <person name="Zhang G."/>
        </authorList>
    </citation>
    <scope>NUCLEOTIDE SEQUENCE [LARGE SCALE GENOMIC DNA]</scope>
    <source>
        <strain evidence="5">E2A</strain>
    </source>
</reference>
<evidence type="ECO:0000256" key="2">
    <source>
        <dbReference type="PROSITE-ProRule" id="PRU00335"/>
    </source>
</evidence>
<dbReference type="GO" id="GO:0003700">
    <property type="term" value="F:DNA-binding transcription factor activity"/>
    <property type="evidence" value="ECO:0007669"/>
    <property type="project" value="TreeGrafter"/>
</dbReference>
<dbReference type="PANTHER" id="PTHR30055:SF153">
    <property type="entry name" value="HTH-TYPE TRANSCRIPTIONAL REPRESSOR RV3405C"/>
    <property type="match status" value="1"/>
</dbReference>
<dbReference type="PRINTS" id="PR00455">
    <property type="entry name" value="HTHTETR"/>
</dbReference>
<dbReference type="KEGG" id="sace:GIY23_14055"/>
<accession>A0A5Q3QAV5</accession>
<sequence length="205" mass="22846">MSASEAVRTRVRDSEPEEALSRRVLDAALGAFEENGIQRTTMHGIARRAGLGRATVYRRYPDKDAMVSAVLLREVRRFLETVDEAVGRFTDPAEQIVETYVVVMTGLRGHRLLNRLLTHDTRDVLPSMTVHAGTILAIGRDFLAEKLRAHRRAGRLPVVDPDVTAEVYVRLVHSMLLTPDGGIPDTGDERSRAFARRQLVPLLGN</sequence>
<protein>
    <submittedName>
        <fullName evidence="4">TetR family transcriptional regulator</fullName>
    </submittedName>
</protein>
<evidence type="ECO:0000256" key="1">
    <source>
        <dbReference type="ARBA" id="ARBA00023125"/>
    </source>
</evidence>
<dbReference type="Proteomes" id="UP000371041">
    <property type="component" value="Chromosome"/>
</dbReference>
<dbReference type="InterPro" id="IPR001647">
    <property type="entry name" value="HTH_TetR"/>
</dbReference>
<dbReference type="RefSeq" id="WP_154077078.1">
    <property type="nucleotide sequence ID" value="NZ_CP045929.1"/>
</dbReference>
<keyword evidence="5" id="KW-1185">Reference proteome</keyword>
<dbReference type="AlphaFoldDB" id="A0A5Q3QAV5"/>
<proteinExistence type="predicted"/>
<dbReference type="GO" id="GO:0000976">
    <property type="term" value="F:transcription cis-regulatory region binding"/>
    <property type="evidence" value="ECO:0007669"/>
    <property type="project" value="TreeGrafter"/>
</dbReference>
<dbReference type="Gene3D" id="1.10.357.10">
    <property type="entry name" value="Tetracycline Repressor, domain 2"/>
    <property type="match status" value="1"/>
</dbReference>
<dbReference type="InterPro" id="IPR009057">
    <property type="entry name" value="Homeodomain-like_sf"/>
</dbReference>
<feature type="domain" description="HTH tetR-type" evidence="3">
    <location>
        <begin position="18"/>
        <end position="78"/>
    </location>
</feature>
<keyword evidence="1 2" id="KW-0238">DNA-binding</keyword>
<dbReference type="PANTHER" id="PTHR30055">
    <property type="entry name" value="HTH-TYPE TRANSCRIPTIONAL REGULATOR RUTR"/>
    <property type="match status" value="1"/>
</dbReference>
<name>A0A5Q3QAV5_9PSEU</name>
<evidence type="ECO:0000313" key="4">
    <source>
        <dbReference type="EMBL" id="QGK70496.1"/>
    </source>
</evidence>